<sequence>MKTDVASLDFGIITKSLQGLTLWQPIAIFGAAYLIGLIFFGLLSATHSIFAELVGALLLVALFGAGYLGAGHFLSAVAQDRNPPTLVQSLSFGLFTLPRFIGLIILEYLSILAVIIVEVILVEFCRIPVLGGILSLAVFPGIFLANIVFVMLFFVMFNLTGPALWFGETISGAFRHVVAVARRRPGPVIFLLFSLAALAALIGLFVFAVAAYVLTLMAGYVGLLGSQLLGVITEFMQSLVNPFAVAAMGGAFAYPYHVTLNDHLYPVSALLTVACSVVLVIAIPNNVLMLGLAYLYDVNTKLVDSDDGSVFVDGVMSRVSQVAERTRQAAEQARQAAREASRRAAAKRTETPTPPEQAEPNNGEGSMAHPAFCRGCGASLSPDDKFCGECGRPV</sequence>
<evidence type="ECO:0000313" key="5">
    <source>
        <dbReference type="Proteomes" id="UP000175616"/>
    </source>
</evidence>
<gene>
    <name evidence="4" type="ORF">BAE27_11520</name>
</gene>
<evidence type="ECO:0000313" key="4">
    <source>
        <dbReference type="EMBL" id="OFC30574.1"/>
    </source>
</evidence>
<reference evidence="4 5" key="1">
    <citation type="submission" date="2016-06" db="EMBL/GenBank/DDBJ databases">
        <title>Gene turnover analysis identifies the evolutionary adaptation of the extremophile Acidithiobacillus caldus.</title>
        <authorList>
            <person name="Zhang X."/>
        </authorList>
    </citation>
    <scope>NUCLEOTIDE SEQUENCE [LARGE SCALE GENOMIC DNA]</scope>
    <source>
        <strain evidence="4 5">DX</strain>
    </source>
</reference>
<dbReference type="AlphaFoldDB" id="A0A1E7YKT6"/>
<keyword evidence="2" id="KW-1133">Transmembrane helix</keyword>
<feature type="compositionally biased region" description="Basic and acidic residues" evidence="1">
    <location>
        <begin position="336"/>
        <end position="350"/>
    </location>
</feature>
<feature type="transmembrane region" description="Helical" evidence="2">
    <location>
        <begin position="213"/>
        <end position="232"/>
    </location>
</feature>
<feature type="domain" description="Zinc-ribbon" evidence="3">
    <location>
        <begin position="372"/>
        <end position="394"/>
    </location>
</feature>
<feature type="transmembrane region" description="Helical" evidence="2">
    <location>
        <begin position="55"/>
        <end position="77"/>
    </location>
</feature>
<feature type="transmembrane region" description="Helical" evidence="2">
    <location>
        <begin position="163"/>
        <end position="181"/>
    </location>
</feature>
<feature type="transmembrane region" description="Helical" evidence="2">
    <location>
        <begin position="133"/>
        <end position="157"/>
    </location>
</feature>
<organism evidence="4 5">
    <name type="scientific">Acidithiobacillus caldus</name>
    <dbReference type="NCBI Taxonomy" id="33059"/>
    <lineage>
        <taxon>Bacteria</taxon>
        <taxon>Pseudomonadati</taxon>
        <taxon>Pseudomonadota</taxon>
        <taxon>Acidithiobacillia</taxon>
        <taxon>Acidithiobacillales</taxon>
        <taxon>Acidithiobacillaceae</taxon>
        <taxon>Acidithiobacillus</taxon>
    </lineage>
</organism>
<dbReference type="RefSeq" id="WP_070114591.1">
    <property type="nucleotide sequence ID" value="NZ_CP133598.1"/>
</dbReference>
<accession>A0A1E7YKT6</accession>
<comment type="caution">
    <text evidence="4">The sequence shown here is derived from an EMBL/GenBank/DDBJ whole genome shotgun (WGS) entry which is preliminary data.</text>
</comment>
<feature type="transmembrane region" description="Helical" evidence="2">
    <location>
        <begin position="188"/>
        <end position="207"/>
    </location>
</feature>
<dbReference type="InterPro" id="IPR026870">
    <property type="entry name" value="Zinc_ribbon_dom"/>
</dbReference>
<name>A0A1E7YKT6_9PROT</name>
<feature type="transmembrane region" description="Helical" evidence="2">
    <location>
        <begin position="22"/>
        <end position="43"/>
    </location>
</feature>
<dbReference type="Pfam" id="PF13240">
    <property type="entry name" value="Zn_Ribbon_1"/>
    <property type="match status" value="1"/>
</dbReference>
<proteinExistence type="predicted"/>
<keyword evidence="2" id="KW-0472">Membrane</keyword>
<keyword evidence="2" id="KW-0812">Transmembrane</keyword>
<evidence type="ECO:0000256" key="2">
    <source>
        <dbReference type="SAM" id="Phobius"/>
    </source>
</evidence>
<feature type="transmembrane region" description="Helical" evidence="2">
    <location>
        <begin position="269"/>
        <end position="296"/>
    </location>
</feature>
<feature type="region of interest" description="Disordered" evidence="1">
    <location>
        <begin position="326"/>
        <end position="366"/>
    </location>
</feature>
<feature type="transmembrane region" description="Helical" evidence="2">
    <location>
        <begin position="239"/>
        <end position="257"/>
    </location>
</feature>
<feature type="transmembrane region" description="Helical" evidence="2">
    <location>
        <begin position="97"/>
        <end position="121"/>
    </location>
</feature>
<protein>
    <recommendedName>
        <fullName evidence="3">Zinc-ribbon domain-containing protein</fullName>
    </recommendedName>
</protein>
<dbReference type="Proteomes" id="UP000175616">
    <property type="component" value="Unassembled WGS sequence"/>
</dbReference>
<evidence type="ECO:0000259" key="3">
    <source>
        <dbReference type="Pfam" id="PF13240"/>
    </source>
</evidence>
<dbReference type="EMBL" id="LZYE01000326">
    <property type="protein sequence ID" value="OFC30574.1"/>
    <property type="molecule type" value="Genomic_DNA"/>
</dbReference>
<evidence type="ECO:0000256" key="1">
    <source>
        <dbReference type="SAM" id="MobiDB-lite"/>
    </source>
</evidence>